<proteinExistence type="predicted"/>
<protein>
    <submittedName>
        <fullName evidence="2">F-box domain-containing protein</fullName>
    </submittedName>
</protein>
<dbReference type="AlphaFoldDB" id="A0A914GV90"/>
<evidence type="ECO:0000313" key="1">
    <source>
        <dbReference type="Proteomes" id="UP000887572"/>
    </source>
</evidence>
<dbReference type="Proteomes" id="UP000887572">
    <property type="component" value="Unplaced"/>
</dbReference>
<evidence type="ECO:0000313" key="2">
    <source>
        <dbReference type="WBParaSite" id="Gr19_v10_g11503.t1"/>
    </source>
</evidence>
<keyword evidence="1" id="KW-1185">Reference proteome</keyword>
<sequence length="345" mass="39859">MSDNSKEVEKQLDEISICADLLFEVFEFCGPFVSRLKVALISDRFDRLVDAHFESKEWSLGQLRIRRADEGKNGAEIVKFIGNGIVKIVCGEVERRLPIPQEPFPANVIGFKILRIRYIDENVIEFLKSICPEGTNLAIYTEDDQNRSWEIIWHRIWPLIRDKICGFLFGPFEVDRLRRFSPTVLGDCPKLRMIHSSYVFPEFPADDSAGTSSGQVLAKWLHTPRGDGLPNVLRGSYFGSKKMKALKMEFVNSTAPANFIIRIWNNSSAVVVPFQLMNNLTGERLELRCIDEDEWLLIRCPIERDAKKWAKWENEAAEWDWSSQRNHVIIDFKDRRIGDGLCFNE</sequence>
<dbReference type="WBParaSite" id="Gr19_v10_g11503.t1">
    <property type="protein sequence ID" value="Gr19_v10_g11503.t1"/>
    <property type="gene ID" value="Gr19_v10_g11503"/>
</dbReference>
<reference evidence="2" key="1">
    <citation type="submission" date="2022-11" db="UniProtKB">
        <authorList>
            <consortium name="WormBaseParasite"/>
        </authorList>
    </citation>
    <scope>IDENTIFICATION</scope>
</reference>
<organism evidence="1 2">
    <name type="scientific">Globodera rostochiensis</name>
    <name type="common">Golden nematode worm</name>
    <name type="synonym">Heterodera rostochiensis</name>
    <dbReference type="NCBI Taxonomy" id="31243"/>
    <lineage>
        <taxon>Eukaryota</taxon>
        <taxon>Metazoa</taxon>
        <taxon>Ecdysozoa</taxon>
        <taxon>Nematoda</taxon>
        <taxon>Chromadorea</taxon>
        <taxon>Rhabditida</taxon>
        <taxon>Tylenchina</taxon>
        <taxon>Tylenchomorpha</taxon>
        <taxon>Tylenchoidea</taxon>
        <taxon>Heteroderidae</taxon>
        <taxon>Heteroderinae</taxon>
        <taxon>Globodera</taxon>
    </lineage>
</organism>
<accession>A0A914GV90</accession>
<name>A0A914GV90_GLORO</name>